<feature type="region of interest" description="Disordered" evidence="4">
    <location>
        <begin position="277"/>
        <end position="297"/>
    </location>
</feature>
<feature type="region of interest" description="Disordered" evidence="4">
    <location>
        <begin position="233"/>
        <end position="258"/>
    </location>
</feature>
<evidence type="ECO:0000256" key="2">
    <source>
        <dbReference type="ARBA" id="ARBA00022737"/>
    </source>
</evidence>
<evidence type="ECO:0000313" key="9">
    <source>
        <dbReference type="Proteomes" id="UP000693970"/>
    </source>
</evidence>
<feature type="region of interest" description="Disordered" evidence="4">
    <location>
        <begin position="467"/>
        <end position="501"/>
    </location>
</feature>
<evidence type="ECO:0000313" key="8">
    <source>
        <dbReference type="EMBL" id="KAG7370422.1"/>
    </source>
</evidence>
<dbReference type="EMBL" id="JAGRRH010000022">
    <property type="protein sequence ID" value="KAG7344679.1"/>
    <property type="molecule type" value="Genomic_DNA"/>
</dbReference>
<evidence type="ECO:0000256" key="1">
    <source>
        <dbReference type="ARBA" id="ARBA00022574"/>
    </source>
</evidence>
<evidence type="ECO:0000256" key="3">
    <source>
        <dbReference type="PROSITE-ProRule" id="PRU00221"/>
    </source>
</evidence>
<feature type="compositionally biased region" description="Polar residues" evidence="4">
    <location>
        <begin position="90"/>
        <end position="99"/>
    </location>
</feature>
<protein>
    <submittedName>
        <fullName evidence="6">WD repeat-containing protein</fullName>
    </submittedName>
</protein>
<feature type="region of interest" description="Disordered" evidence="4">
    <location>
        <begin position="54"/>
        <end position="128"/>
    </location>
</feature>
<keyword evidence="1 3" id="KW-0853">WD repeat</keyword>
<dbReference type="InterPro" id="IPR001680">
    <property type="entry name" value="WD40_rpt"/>
</dbReference>
<organism evidence="6 9">
    <name type="scientific">Nitzschia inconspicua</name>
    <dbReference type="NCBI Taxonomy" id="303405"/>
    <lineage>
        <taxon>Eukaryota</taxon>
        <taxon>Sar</taxon>
        <taxon>Stramenopiles</taxon>
        <taxon>Ochrophyta</taxon>
        <taxon>Bacillariophyta</taxon>
        <taxon>Bacillariophyceae</taxon>
        <taxon>Bacillariophycidae</taxon>
        <taxon>Bacillariales</taxon>
        <taxon>Bacillariaceae</taxon>
        <taxon>Nitzschia</taxon>
    </lineage>
</organism>
<feature type="region of interest" description="Disordered" evidence="4">
    <location>
        <begin position="321"/>
        <end position="344"/>
    </location>
</feature>
<evidence type="ECO:0000313" key="7">
    <source>
        <dbReference type="EMBL" id="KAG7344679.1"/>
    </source>
</evidence>
<feature type="compositionally biased region" description="Low complexity" evidence="4">
    <location>
        <begin position="54"/>
        <end position="64"/>
    </location>
</feature>
<dbReference type="EMBL" id="JAGRRH010000005">
    <property type="protein sequence ID" value="KAG7370422.1"/>
    <property type="molecule type" value="Genomic_DNA"/>
</dbReference>
<feature type="region of interest" description="Disordered" evidence="4">
    <location>
        <begin position="365"/>
        <end position="403"/>
    </location>
</feature>
<comment type="caution">
    <text evidence="6">The sequence shown here is derived from an EMBL/GenBank/DDBJ whole genome shotgun (WGS) entry which is preliminary data.</text>
</comment>
<keyword evidence="9" id="KW-1185">Reference proteome</keyword>
<dbReference type="PROSITE" id="PS50294">
    <property type="entry name" value="WD_REPEATS_REGION"/>
    <property type="match status" value="1"/>
</dbReference>
<gene>
    <name evidence="6" type="ORF">IV203_022798</name>
    <name evidence="8" type="ORF">IV203_028168</name>
    <name evidence="5" type="ORF">IV203_028193</name>
    <name evidence="7" type="ORF">IV203_032210</name>
</gene>
<dbReference type="Proteomes" id="UP000693970">
    <property type="component" value="Unassembled WGS sequence"/>
</dbReference>
<proteinExistence type="predicted"/>
<evidence type="ECO:0000313" key="5">
    <source>
        <dbReference type="EMBL" id="KAG7336752.1"/>
    </source>
</evidence>
<dbReference type="PROSITE" id="PS50082">
    <property type="entry name" value="WD_REPEATS_2"/>
    <property type="match status" value="1"/>
</dbReference>
<dbReference type="SMART" id="SM00320">
    <property type="entry name" value="WD40"/>
    <property type="match status" value="2"/>
</dbReference>
<sequence length="545" mass="62248">MCRIRSIVFSNDGTELACGSSDGSIKLWNVWTGEQPSLRGHWPGEEVIALAYSNSNNNNNNLMNHQKHHHQQQHHHHQQQQRHQQHNGNGNWLASSSTDHTIRIWKKPPFQPSPRFQPQQQSSQQQQQHNFNMDTNMDIITIQIRDAGHAYALLFSPDNTYLVSGHHPQQPQLPIRPRRNTNNGQQQQQQYYSRHSPPETIYLWSVATGMNLRRIENGGMPIGFLTTITTIPNNNHNNNNNNDDHYHQHDHHHHQHQDRLLSTCAGESLKLWSLSRQNNSTNNNQNNSTNNNHNNNQTIISSKCLQRLFLDGYTTVMPIPIPSSHHHHHHQNNSNNSNNNINNTTSSTVADIMVASIDGSDSFTVWNTGGGDPSHSLHSQQQRHDDDHHHTTTVDNHHHQQHHHHDRQCKYKCHPMIYHTFPNTSPYEIKFTTNCTKVASVDNFTQVKVWNVQTGKLLKTFVQQQQQQQDNYNHHNSSNGKVSSSSTNINTTTTTTTTPSLSTTVVGGRRCHGSGGFPIHEIAFCQDSTVAVVSRFYNEIHLFST</sequence>
<evidence type="ECO:0000256" key="4">
    <source>
        <dbReference type="SAM" id="MobiDB-lite"/>
    </source>
</evidence>
<dbReference type="EMBL" id="JAGRRH010000109">
    <property type="protein sequence ID" value="KAG7336752.1"/>
    <property type="molecule type" value="Genomic_DNA"/>
</dbReference>
<evidence type="ECO:0000313" key="6">
    <source>
        <dbReference type="EMBL" id="KAG7337034.1"/>
    </source>
</evidence>
<feature type="compositionally biased region" description="Low complexity" evidence="4">
    <location>
        <begin position="332"/>
        <end position="344"/>
    </location>
</feature>
<feature type="region of interest" description="Disordered" evidence="4">
    <location>
        <begin position="163"/>
        <end position="196"/>
    </location>
</feature>
<reference evidence="6" key="1">
    <citation type="journal article" date="2021" name="Sci. Rep.">
        <title>Diploid genomic architecture of Nitzschia inconspicua, an elite biomass production diatom.</title>
        <authorList>
            <person name="Oliver A."/>
            <person name="Podell S."/>
            <person name="Pinowska A."/>
            <person name="Traller J.C."/>
            <person name="Smith S.R."/>
            <person name="McClure R."/>
            <person name="Beliaev A."/>
            <person name="Bohutskyi P."/>
            <person name="Hill E.A."/>
            <person name="Rabines A."/>
            <person name="Zheng H."/>
            <person name="Allen L.Z."/>
            <person name="Kuo A."/>
            <person name="Grigoriev I.V."/>
            <person name="Allen A.E."/>
            <person name="Hazlebeck D."/>
            <person name="Allen E.E."/>
        </authorList>
    </citation>
    <scope>NUCLEOTIDE SEQUENCE</scope>
    <source>
        <strain evidence="6">Hildebrandi</strain>
    </source>
</reference>
<keyword evidence="2" id="KW-0677">Repeat</keyword>
<reference evidence="6" key="2">
    <citation type="submission" date="2021-04" db="EMBL/GenBank/DDBJ databases">
        <authorList>
            <person name="Podell S."/>
        </authorList>
    </citation>
    <scope>NUCLEOTIDE SEQUENCE</scope>
    <source>
        <strain evidence="6">Hildebrandi</strain>
    </source>
</reference>
<feature type="compositionally biased region" description="Basic and acidic residues" evidence="4">
    <location>
        <begin position="382"/>
        <end position="398"/>
    </location>
</feature>
<feature type="compositionally biased region" description="Basic residues" evidence="4">
    <location>
        <begin position="65"/>
        <end position="85"/>
    </location>
</feature>
<feature type="compositionally biased region" description="Low complexity" evidence="4">
    <location>
        <begin position="113"/>
        <end position="128"/>
    </location>
</feature>
<dbReference type="PANTHER" id="PTHR19848:SF8">
    <property type="entry name" value="F-BOX AND WD REPEAT DOMAIN CONTAINING 7"/>
    <property type="match status" value="1"/>
</dbReference>
<dbReference type="OrthoDB" id="4768852at2759"/>
<dbReference type="EMBL" id="JAGRRH010000097">
    <property type="protein sequence ID" value="KAG7337034.1"/>
    <property type="molecule type" value="Genomic_DNA"/>
</dbReference>
<dbReference type="PANTHER" id="PTHR19848">
    <property type="entry name" value="WD40 REPEAT PROTEIN"/>
    <property type="match status" value="1"/>
</dbReference>
<feature type="repeat" description="WD" evidence="3">
    <location>
        <begin position="1"/>
        <end position="38"/>
    </location>
</feature>
<dbReference type="Pfam" id="PF00400">
    <property type="entry name" value="WD40"/>
    <property type="match status" value="2"/>
</dbReference>
<dbReference type="AlphaFoldDB" id="A0A9K3P9I3"/>
<name>A0A9K3P9I3_9STRA</name>
<accession>A0A9K3P9I3</accession>